<dbReference type="CDD" id="cd00067">
    <property type="entry name" value="GAL4"/>
    <property type="match status" value="1"/>
</dbReference>
<gene>
    <name evidence="5" type="ORF">B0H16DRAFT_1592639</name>
</gene>
<protein>
    <submittedName>
        <fullName evidence="5">Fungal-specific transcription factor domain-containing protein</fullName>
    </submittedName>
</protein>
<evidence type="ECO:0000256" key="2">
    <source>
        <dbReference type="ARBA" id="ARBA00023242"/>
    </source>
</evidence>
<proteinExistence type="predicted"/>
<dbReference type="GO" id="GO:0000981">
    <property type="term" value="F:DNA-binding transcription factor activity, RNA polymerase II-specific"/>
    <property type="evidence" value="ECO:0007669"/>
    <property type="project" value="InterPro"/>
</dbReference>
<dbReference type="PROSITE" id="PS00463">
    <property type="entry name" value="ZN2_CY6_FUNGAL_1"/>
    <property type="match status" value="1"/>
</dbReference>
<evidence type="ECO:0000259" key="4">
    <source>
        <dbReference type="PROSITE" id="PS50048"/>
    </source>
</evidence>
<dbReference type="CDD" id="cd12148">
    <property type="entry name" value="fungal_TF_MHR"/>
    <property type="match status" value="1"/>
</dbReference>
<comment type="caution">
    <text evidence="5">The sequence shown here is derived from an EMBL/GenBank/DDBJ whole genome shotgun (WGS) entry which is preliminary data.</text>
</comment>
<sequence>MPLDDAEKPQPKKRRLRGACDICRRQKARCDSAEMPGNSCSNCIAFQSECTHSGNTKRSSVNLLKKNALTAQEHVRSILSGSTEYSSGDPGEVYQVLVAVARYAQRLEEALSTTTAAQSISVNPSSPPDAPEAVGETDTESDDGVLVDDTLAEPLRQITRDISSNRFYGKSSSLNFIRVLMDVKTRLTGDNNLKPQTQRPEFWNTRSWEVATEIIIPQLFPEPWLMTTLIDLYFSEINPTIYLLHEISFRKAIQSGLHLHDDQFGAVVLAVCALGAKFSEDPRVFLEGTDSEHSAGWKWFQQVPRVPNQFFTSPSLFQLQVNVLIMLYLASSSIPEETWAIVGIGLRMAYDVGADRRIRSNHGDANEAELYKRAFYILAVSDTSLSLLLGRPRSIVIADLDLDLPVPLEGEDPIVTLYSPLMLNLVEIWGRIQDAIYPVKRKEQSWQEVVAELDSALNRWVDSIPDELRWDPARPDLIRLNQSACLYVVYYHVQISLHRPFIPSPGTHSSLSTHPRTSFPSLAICANAARSCAHVMDIQTKRGVGPMHNPQATSAIFDSAVILLMNVFHRSRPSTDQSVNKCMDVLRAYERRWQIAGRYLDILDGMLDFDEPSTVPASSLKRTRSSEQDTPSTSSDLVTEPRLIAGSKRVSDMAQDIEQLQVGEEIERLLFLPLHTQDLGRLPIYESFDFDSIFRSDAFPESAELDFGAPLSSDPLANEIYGSSWDEWPTLHLPVDS</sequence>
<evidence type="ECO:0000313" key="5">
    <source>
        <dbReference type="EMBL" id="KAJ7726357.1"/>
    </source>
</evidence>
<dbReference type="InterPro" id="IPR036864">
    <property type="entry name" value="Zn2-C6_fun-type_DNA-bd_sf"/>
</dbReference>
<dbReference type="PANTHER" id="PTHR46910:SF38">
    <property type="entry name" value="ZN(2)-C6 FUNGAL-TYPE DOMAIN-CONTAINING PROTEIN"/>
    <property type="match status" value="1"/>
</dbReference>
<feature type="region of interest" description="Disordered" evidence="3">
    <location>
        <begin position="614"/>
        <end position="637"/>
    </location>
</feature>
<feature type="domain" description="Zn(2)-C6 fungal-type" evidence="4">
    <location>
        <begin position="19"/>
        <end position="52"/>
    </location>
</feature>
<dbReference type="SMART" id="SM00066">
    <property type="entry name" value="GAL4"/>
    <property type="match status" value="1"/>
</dbReference>
<name>A0AAD7MQE5_9AGAR</name>
<dbReference type="GO" id="GO:0003677">
    <property type="term" value="F:DNA binding"/>
    <property type="evidence" value="ECO:0007669"/>
    <property type="project" value="InterPro"/>
</dbReference>
<dbReference type="Proteomes" id="UP001215598">
    <property type="component" value="Unassembled WGS sequence"/>
</dbReference>
<dbReference type="InterPro" id="IPR001138">
    <property type="entry name" value="Zn2Cys6_DnaBD"/>
</dbReference>
<dbReference type="InterPro" id="IPR050987">
    <property type="entry name" value="AtrR-like"/>
</dbReference>
<evidence type="ECO:0000256" key="1">
    <source>
        <dbReference type="ARBA" id="ARBA00022723"/>
    </source>
</evidence>
<feature type="compositionally biased region" description="Polar residues" evidence="3">
    <location>
        <begin position="628"/>
        <end position="637"/>
    </location>
</feature>
<dbReference type="InterPro" id="IPR007219">
    <property type="entry name" value="XnlR_reg_dom"/>
</dbReference>
<dbReference type="Gene3D" id="4.10.240.10">
    <property type="entry name" value="Zn(2)-C6 fungal-type DNA-binding domain"/>
    <property type="match status" value="1"/>
</dbReference>
<organism evidence="5 6">
    <name type="scientific">Mycena metata</name>
    <dbReference type="NCBI Taxonomy" id="1033252"/>
    <lineage>
        <taxon>Eukaryota</taxon>
        <taxon>Fungi</taxon>
        <taxon>Dikarya</taxon>
        <taxon>Basidiomycota</taxon>
        <taxon>Agaricomycotina</taxon>
        <taxon>Agaricomycetes</taxon>
        <taxon>Agaricomycetidae</taxon>
        <taxon>Agaricales</taxon>
        <taxon>Marasmiineae</taxon>
        <taxon>Mycenaceae</taxon>
        <taxon>Mycena</taxon>
    </lineage>
</organism>
<feature type="compositionally biased region" description="Polar residues" evidence="3">
    <location>
        <begin position="114"/>
        <end position="124"/>
    </location>
</feature>
<dbReference type="EMBL" id="JARKIB010000187">
    <property type="protein sequence ID" value="KAJ7726357.1"/>
    <property type="molecule type" value="Genomic_DNA"/>
</dbReference>
<dbReference type="GO" id="GO:0008270">
    <property type="term" value="F:zinc ion binding"/>
    <property type="evidence" value="ECO:0007669"/>
    <property type="project" value="InterPro"/>
</dbReference>
<feature type="region of interest" description="Disordered" evidence="3">
    <location>
        <begin position="114"/>
        <end position="144"/>
    </location>
</feature>
<keyword evidence="6" id="KW-1185">Reference proteome</keyword>
<dbReference type="GO" id="GO:0006351">
    <property type="term" value="P:DNA-templated transcription"/>
    <property type="evidence" value="ECO:0007669"/>
    <property type="project" value="InterPro"/>
</dbReference>
<dbReference type="PANTHER" id="PTHR46910">
    <property type="entry name" value="TRANSCRIPTION FACTOR PDR1"/>
    <property type="match status" value="1"/>
</dbReference>
<dbReference type="SMART" id="SM00906">
    <property type="entry name" value="Fungal_trans"/>
    <property type="match status" value="1"/>
</dbReference>
<keyword evidence="1" id="KW-0479">Metal-binding</keyword>
<dbReference type="AlphaFoldDB" id="A0AAD7MQE5"/>
<dbReference type="Pfam" id="PF04082">
    <property type="entry name" value="Fungal_trans"/>
    <property type="match status" value="1"/>
</dbReference>
<dbReference type="PROSITE" id="PS50048">
    <property type="entry name" value="ZN2_CY6_FUNGAL_2"/>
    <property type="match status" value="1"/>
</dbReference>
<accession>A0AAD7MQE5</accession>
<evidence type="ECO:0000313" key="6">
    <source>
        <dbReference type="Proteomes" id="UP001215598"/>
    </source>
</evidence>
<keyword evidence="2" id="KW-0539">Nucleus</keyword>
<reference evidence="5" key="1">
    <citation type="submission" date="2023-03" db="EMBL/GenBank/DDBJ databases">
        <title>Massive genome expansion in bonnet fungi (Mycena s.s.) driven by repeated elements and novel gene families across ecological guilds.</title>
        <authorList>
            <consortium name="Lawrence Berkeley National Laboratory"/>
            <person name="Harder C.B."/>
            <person name="Miyauchi S."/>
            <person name="Viragh M."/>
            <person name="Kuo A."/>
            <person name="Thoen E."/>
            <person name="Andreopoulos B."/>
            <person name="Lu D."/>
            <person name="Skrede I."/>
            <person name="Drula E."/>
            <person name="Henrissat B."/>
            <person name="Morin E."/>
            <person name="Kohler A."/>
            <person name="Barry K."/>
            <person name="LaButti K."/>
            <person name="Morin E."/>
            <person name="Salamov A."/>
            <person name="Lipzen A."/>
            <person name="Mereny Z."/>
            <person name="Hegedus B."/>
            <person name="Baldrian P."/>
            <person name="Stursova M."/>
            <person name="Weitz H."/>
            <person name="Taylor A."/>
            <person name="Grigoriev I.V."/>
            <person name="Nagy L.G."/>
            <person name="Martin F."/>
            <person name="Kauserud H."/>
        </authorList>
    </citation>
    <scope>NUCLEOTIDE SEQUENCE</scope>
    <source>
        <strain evidence="5">CBHHK182m</strain>
    </source>
</reference>
<dbReference type="SUPFAM" id="SSF57701">
    <property type="entry name" value="Zn2/Cys6 DNA-binding domain"/>
    <property type="match status" value="1"/>
</dbReference>
<evidence type="ECO:0000256" key="3">
    <source>
        <dbReference type="SAM" id="MobiDB-lite"/>
    </source>
</evidence>
<feature type="compositionally biased region" description="Acidic residues" evidence="3">
    <location>
        <begin position="135"/>
        <end position="144"/>
    </location>
</feature>
<dbReference type="Pfam" id="PF00172">
    <property type="entry name" value="Zn_clus"/>
    <property type="match status" value="1"/>
</dbReference>